<feature type="domain" description="Beta-lactamase-related" evidence="2">
    <location>
        <begin position="35"/>
        <end position="349"/>
    </location>
</feature>
<dbReference type="InterPro" id="IPR011990">
    <property type="entry name" value="TPR-like_helical_dom_sf"/>
</dbReference>
<dbReference type="OrthoDB" id="9793489at2"/>
<sequence length="489" mass="53827">MIKPALRTLTIAAALTGPICFSLQAQQPDLKREIEREVAGFQQAYHVPGLSVAVVQANHIVLCEGFGLSNPGKKIPFDQHTVGRLASATKFFTCLGMLVAQQKGLIDLNAPLGSYIDGVPTDWRAIPLWQLLNLTSGIPGTEKTPFDTLPVPQQRLVSEHQLFDMLRVLPLDYPPGSKWSYRQTGYMTAAMIVEDKTGKSWPQFLEENILAPNGMTGTAHNDIAIYSEDQAPANYVYNDSGQFVNAPFFFPVVLATGGGYNTTAADMAQLFLAINGGKTLSPGILRDQVFNRERMFLLGDSDFYSIASEIKKFGPYLTLGHTGGPDLASIRYCPDKEIGVAILADRNTTGIAALLTSRILKRMLLDSPFSKQLKPIAFAIRQQAAHTSYEQLLQLYVKAKEGNAYSFDNEEDDLNNAGYEFLNQHNYPAALHIFQLIVHEHPTSANAFDSLGEAFLKAGDKKNALENYKKSLALNPANDNAKKIIQQLQ</sequence>
<evidence type="ECO:0000313" key="4">
    <source>
        <dbReference type="Proteomes" id="UP000294498"/>
    </source>
</evidence>
<dbReference type="EMBL" id="SODV01000002">
    <property type="protein sequence ID" value="TDW96337.1"/>
    <property type="molecule type" value="Genomic_DNA"/>
</dbReference>
<keyword evidence="1" id="KW-0802">TPR repeat</keyword>
<dbReference type="PROSITE" id="PS50293">
    <property type="entry name" value="TPR_REGION"/>
    <property type="match status" value="1"/>
</dbReference>
<dbReference type="Gene3D" id="3.40.710.10">
    <property type="entry name" value="DD-peptidase/beta-lactamase superfamily"/>
    <property type="match status" value="1"/>
</dbReference>
<dbReference type="PANTHER" id="PTHR46825">
    <property type="entry name" value="D-ALANYL-D-ALANINE-CARBOXYPEPTIDASE/ENDOPEPTIDASE AMPH"/>
    <property type="match status" value="1"/>
</dbReference>
<organism evidence="3 4">
    <name type="scientific">Dinghuibacter silviterrae</name>
    <dbReference type="NCBI Taxonomy" id="1539049"/>
    <lineage>
        <taxon>Bacteria</taxon>
        <taxon>Pseudomonadati</taxon>
        <taxon>Bacteroidota</taxon>
        <taxon>Chitinophagia</taxon>
        <taxon>Chitinophagales</taxon>
        <taxon>Chitinophagaceae</taxon>
        <taxon>Dinghuibacter</taxon>
    </lineage>
</organism>
<reference evidence="3 4" key="1">
    <citation type="submission" date="2019-03" db="EMBL/GenBank/DDBJ databases">
        <title>Genomic Encyclopedia of Type Strains, Phase IV (KMG-IV): sequencing the most valuable type-strain genomes for metagenomic binning, comparative biology and taxonomic classification.</title>
        <authorList>
            <person name="Goeker M."/>
        </authorList>
    </citation>
    <scope>NUCLEOTIDE SEQUENCE [LARGE SCALE GENOMIC DNA]</scope>
    <source>
        <strain evidence="3 4">DSM 100059</strain>
    </source>
</reference>
<evidence type="ECO:0000256" key="1">
    <source>
        <dbReference type="PROSITE-ProRule" id="PRU00339"/>
    </source>
</evidence>
<dbReference type="Gene3D" id="1.25.40.10">
    <property type="entry name" value="Tetratricopeptide repeat domain"/>
    <property type="match status" value="1"/>
</dbReference>
<dbReference type="InterPro" id="IPR050491">
    <property type="entry name" value="AmpC-like"/>
</dbReference>
<evidence type="ECO:0000259" key="2">
    <source>
        <dbReference type="Pfam" id="PF00144"/>
    </source>
</evidence>
<dbReference type="PANTHER" id="PTHR46825:SF9">
    <property type="entry name" value="BETA-LACTAMASE-RELATED DOMAIN-CONTAINING PROTEIN"/>
    <property type="match status" value="1"/>
</dbReference>
<dbReference type="PROSITE" id="PS50005">
    <property type="entry name" value="TPR"/>
    <property type="match status" value="1"/>
</dbReference>
<protein>
    <submittedName>
        <fullName evidence="3">CubicO group peptidase (Beta-lactamase class C family)</fullName>
    </submittedName>
</protein>
<dbReference type="AlphaFoldDB" id="A0A4R8DFW3"/>
<dbReference type="Proteomes" id="UP000294498">
    <property type="component" value="Unassembled WGS sequence"/>
</dbReference>
<accession>A0A4R8DFW3</accession>
<evidence type="ECO:0000313" key="3">
    <source>
        <dbReference type="EMBL" id="TDW96337.1"/>
    </source>
</evidence>
<feature type="repeat" description="TPR" evidence="1">
    <location>
        <begin position="445"/>
        <end position="478"/>
    </location>
</feature>
<name>A0A4R8DFW3_9BACT</name>
<keyword evidence="4" id="KW-1185">Reference proteome</keyword>
<dbReference type="InterPro" id="IPR001466">
    <property type="entry name" value="Beta-lactam-related"/>
</dbReference>
<dbReference type="Pfam" id="PF00144">
    <property type="entry name" value="Beta-lactamase"/>
    <property type="match status" value="1"/>
</dbReference>
<dbReference type="SMART" id="SM00028">
    <property type="entry name" value="TPR"/>
    <property type="match status" value="2"/>
</dbReference>
<proteinExistence type="predicted"/>
<dbReference type="InterPro" id="IPR019734">
    <property type="entry name" value="TPR_rpt"/>
</dbReference>
<comment type="caution">
    <text evidence="3">The sequence shown here is derived from an EMBL/GenBank/DDBJ whole genome shotgun (WGS) entry which is preliminary data.</text>
</comment>
<dbReference type="SUPFAM" id="SSF56601">
    <property type="entry name" value="beta-lactamase/transpeptidase-like"/>
    <property type="match status" value="1"/>
</dbReference>
<dbReference type="SUPFAM" id="SSF48452">
    <property type="entry name" value="TPR-like"/>
    <property type="match status" value="1"/>
</dbReference>
<gene>
    <name evidence="3" type="ORF">EDB95_4163</name>
</gene>
<dbReference type="InterPro" id="IPR012338">
    <property type="entry name" value="Beta-lactam/transpept-like"/>
</dbReference>
<dbReference type="RefSeq" id="WP_133996590.1">
    <property type="nucleotide sequence ID" value="NZ_SODV01000002.1"/>
</dbReference>